<feature type="transmembrane region" description="Helical" evidence="1">
    <location>
        <begin position="63"/>
        <end position="81"/>
    </location>
</feature>
<keyword evidence="1" id="KW-0812">Transmembrane</keyword>
<evidence type="ECO:0000256" key="1">
    <source>
        <dbReference type="SAM" id="Phobius"/>
    </source>
</evidence>
<comment type="caution">
    <text evidence="2">The sequence shown here is derived from an EMBL/GenBank/DDBJ whole genome shotgun (WGS) entry which is preliminary data.</text>
</comment>
<accession>A0A1G2UZF6</accession>
<dbReference type="Proteomes" id="UP000177697">
    <property type="component" value="Unassembled WGS sequence"/>
</dbReference>
<dbReference type="AlphaFoldDB" id="A0A1G2UZF6"/>
<sequence length="88" mass="10071">MAVPAQETPLEEIDGHYTAETARTYKPVSETAKVAGNSLQVYFTIIIYVRTIIRSSIVYIFKLYIWVSIVKMYLVINIPVYNKQVVPT</sequence>
<dbReference type="EMBL" id="MHWW01000013">
    <property type="protein sequence ID" value="OHB14761.1"/>
    <property type="molecule type" value="Genomic_DNA"/>
</dbReference>
<evidence type="ECO:0000313" key="3">
    <source>
        <dbReference type="Proteomes" id="UP000177697"/>
    </source>
</evidence>
<keyword evidence="1" id="KW-1133">Transmembrane helix</keyword>
<evidence type="ECO:0000313" key="2">
    <source>
        <dbReference type="EMBL" id="OHB14761.1"/>
    </source>
</evidence>
<reference evidence="2 3" key="1">
    <citation type="journal article" date="2016" name="Nat. Commun.">
        <title>Thousands of microbial genomes shed light on interconnected biogeochemical processes in an aquifer system.</title>
        <authorList>
            <person name="Anantharaman K."/>
            <person name="Brown C.T."/>
            <person name="Hug L.A."/>
            <person name="Sharon I."/>
            <person name="Castelle C.J."/>
            <person name="Probst A.J."/>
            <person name="Thomas B.C."/>
            <person name="Singh A."/>
            <person name="Wilkins M.J."/>
            <person name="Karaoz U."/>
            <person name="Brodie E.L."/>
            <person name="Williams K.H."/>
            <person name="Hubbard S.S."/>
            <person name="Banfield J.F."/>
        </authorList>
    </citation>
    <scope>NUCLEOTIDE SEQUENCE [LARGE SCALE GENOMIC DNA]</scope>
</reference>
<name>A0A1G2UZF6_9BACT</name>
<keyword evidence="1" id="KW-0472">Membrane</keyword>
<proteinExistence type="predicted"/>
<gene>
    <name evidence="2" type="ORF">A2431_00295</name>
</gene>
<protein>
    <submittedName>
        <fullName evidence="2">Uncharacterized protein</fullName>
    </submittedName>
</protein>
<organism evidence="2 3">
    <name type="scientific">Candidatus Zambryskibacteria bacterium RIFOXYC1_FULL_39_10</name>
    <dbReference type="NCBI Taxonomy" id="1802779"/>
    <lineage>
        <taxon>Bacteria</taxon>
        <taxon>Candidatus Zambryskiibacteriota</taxon>
    </lineage>
</organism>